<dbReference type="PANTHER" id="PTHR22926">
    <property type="entry name" value="PHOSPHO-N-ACETYLMURAMOYL-PENTAPEPTIDE-TRANSFERASE"/>
    <property type="match status" value="1"/>
</dbReference>
<comment type="caution">
    <text evidence="8">The sequence shown here is derived from an EMBL/GenBank/DDBJ whole genome shotgun (WGS) entry which is preliminary data.</text>
</comment>
<keyword evidence="2" id="KW-1003">Cell membrane</keyword>
<evidence type="ECO:0000256" key="1">
    <source>
        <dbReference type="ARBA" id="ARBA00004651"/>
    </source>
</evidence>
<feature type="transmembrane region" description="Helical" evidence="7">
    <location>
        <begin position="119"/>
        <end position="135"/>
    </location>
</feature>
<keyword evidence="6 7" id="KW-0472">Membrane</keyword>
<protein>
    <recommendedName>
        <fullName evidence="10">UDP-N-acetylmuramyl pentapeptide phosphotransferase/UDP-N-acetylglucosamine-1-phosphate transferase</fullName>
    </recommendedName>
</protein>
<keyword evidence="3" id="KW-0808">Transferase</keyword>
<feature type="transmembrane region" description="Helical" evidence="7">
    <location>
        <begin position="142"/>
        <end position="160"/>
    </location>
</feature>
<keyword evidence="9" id="KW-1185">Reference proteome</keyword>
<dbReference type="RefSeq" id="WP_386096832.1">
    <property type="nucleotide sequence ID" value="NZ_JBHSAT010000004.1"/>
</dbReference>
<keyword evidence="4 7" id="KW-0812">Transmembrane</keyword>
<feature type="transmembrane region" description="Helical" evidence="7">
    <location>
        <begin position="273"/>
        <end position="294"/>
    </location>
</feature>
<reference evidence="9" key="1">
    <citation type="journal article" date="2019" name="Int. J. Syst. Evol. Microbiol.">
        <title>The Global Catalogue of Microorganisms (GCM) 10K type strain sequencing project: providing services to taxonomists for standard genome sequencing and annotation.</title>
        <authorList>
            <consortium name="The Broad Institute Genomics Platform"/>
            <consortium name="The Broad Institute Genome Sequencing Center for Infectious Disease"/>
            <person name="Wu L."/>
            <person name="Ma J."/>
        </authorList>
    </citation>
    <scope>NUCLEOTIDE SEQUENCE [LARGE SCALE GENOMIC DNA]</scope>
    <source>
        <strain evidence="9">CECT 8979</strain>
    </source>
</reference>
<feature type="transmembrane region" description="Helical" evidence="7">
    <location>
        <begin position="222"/>
        <end position="243"/>
    </location>
</feature>
<evidence type="ECO:0000313" key="8">
    <source>
        <dbReference type="EMBL" id="MFC3876169.1"/>
    </source>
</evidence>
<evidence type="ECO:0000256" key="5">
    <source>
        <dbReference type="ARBA" id="ARBA00022989"/>
    </source>
</evidence>
<feature type="transmembrane region" description="Helical" evidence="7">
    <location>
        <begin position="300"/>
        <end position="318"/>
    </location>
</feature>
<evidence type="ECO:0000256" key="2">
    <source>
        <dbReference type="ARBA" id="ARBA00022475"/>
    </source>
</evidence>
<dbReference type="Proteomes" id="UP001595812">
    <property type="component" value="Unassembled WGS sequence"/>
</dbReference>
<sequence length="320" mass="36022">MIQQIATATIICLFFTMLLYIYVKIAKSFNLTINIRRTYSQSQPVIGAGFIFPVGILLLLLFFDDVPIIPQLAFVALAVTSFIDDIKSLPVVPRLVVQLIATFSLVSELFSGLDVDNRLFAQIGCVLLIISYLNASNFMDGINGMLIVNAVISLSALFIINLEFYFVHDNALLGLICVCLVFAFGNVRKAPIFISGDVGSISLGFILIWFCIELYMVTDNPMVFLIISVFCIDVAVTLAHTIFKRHNPFKAHRNHLYEKLVYRDLHTDLKVTAIYGLIHLLVCAFVVYCIIYTIDSVFVLGLSFLCLIVFYCIFRFFIVK</sequence>
<comment type="subcellular location">
    <subcellularLocation>
        <location evidence="1">Cell membrane</location>
        <topology evidence="1">Multi-pass membrane protein</topology>
    </subcellularLocation>
</comment>
<evidence type="ECO:0000256" key="3">
    <source>
        <dbReference type="ARBA" id="ARBA00022679"/>
    </source>
</evidence>
<organism evidence="8 9">
    <name type="scientific">Winogradskyella maritima</name>
    <dbReference type="NCBI Taxonomy" id="1517766"/>
    <lineage>
        <taxon>Bacteria</taxon>
        <taxon>Pseudomonadati</taxon>
        <taxon>Bacteroidota</taxon>
        <taxon>Flavobacteriia</taxon>
        <taxon>Flavobacteriales</taxon>
        <taxon>Flavobacteriaceae</taxon>
        <taxon>Winogradskyella</taxon>
    </lineage>
</organism>
<dbReference type="Pfam" id="PF00953">
    <property type="entry name" value="Glycos_transf_4"/>
    <property type="match status" value="1"/>
</dbReference>
<dbReference type="EMBL" id="JBHSAT010000004">
    <property type="protein sequence ID" value="MFC3876169.1"/>
    <property type="molecule type" value="Genomic_DNA"/>
</dbReference>
<evidence type="ECO:0000256" key="7">
    <source>
        <dbReference type="SAM" id="Phobius"/>
    </source>
</evidence>
<keyword evidence="5 7" id="KW-1133">Transmembrane helix</keyword>
<feature type="transmembrane region" description="Helical" evidence="7">
    <location>
        <begin position="44"/>
        <end position="62"/>
    </location>
</feature>
<dbReference type="PANTHER" id="PTHR22926:SF3">
    <property type="entry name" value="UNDECAPRENYL-PHOSPHATE ALPHA-N-ACETYLGLUCOSAMINYL 1-PHOSPHATE TRANSFERASE"/>
    <property type="match status" value="1"/>
</dbReference>
<evidence type="ECO:0008006" key="10">
    <source>
        <dbReference type="Google" id="ProtNLM"/>
    </source>
</evidence>
<evidence type="ECO:0000256" key="4">
    <source>
        <dbReference type="ARBA" id="ARBA00022692"/>
    </source>
</evidence>
<evidence type="ECO:0000256" key="6">
    <source>
        <dbReference type="ARBA" id="ARBA00023136"/>
    </source>
</evidence>
<feature type="transmembrane region" description="Helical" evidence="7">
    <location>
        <begin position="6"/>
        <end position="23"/>
    </location>
</feature>
<accession>A0ABV8AEM6</accession>
<gene>
    <name evidence="8" type="ORF">ACFOSX_02900</name>
</gene>
<feature type="transmembrane region" description="Helical" evidence="7">
    <location>
        <begin position="166"/>
        <end position="185"/>
    </location>
</feature>
<feature type="transmembrane region" description="Helical" evidence="7">
    <location>
        <begin position="192"/>
        <end position="216"/>
    </location>
</feature>
<evidence type="ECO:0000313" key="9">
    <source>
        <dbReference type="Proteomes" id="UP001595812"/>
    </source>
</evidence>
<proteinExistence type="predicted"/>
<dbReference type="InterPro" id="IPR000715">
    <property type="entry name" value="Glycosyl_transferase_4"/>
</dbReference>
<name>A0ABV8AEM6_9FLAO</name>